<reference evidence="8 9" key="1">
    <citation type="journal article" date="2018" name="Nat. Biotechnol.">
        <title>A standardized bacterial taxonomy based on genome phylogeny substantially revises the tree of life.</title>
        <authorList>
            <person name="Parks D.H."/>
            <person name="Chuvochina M."/>
            <person name="Waite D.W."/>
            <person name="Rinke C."/>
            <person name="Skarshewski A."/>
            <person name="Chaumeil P.A."/>
            <person name="Hugenholtz P."/>
        </authorList>
    </citation>
    <scope>NUCLEOTIDE SEQUENCE [LARGE SCALE GENOMIC DNA]</scope>
    <source>
        <strain evidence="8">UBA9669</strain>
    </source>
</reference>
<dbReference type="AlphaFoldDB" id="A0A3D2SPD7"/>
<name>A0A3D2SPD7_9GAMM</name>
<dbReference type="EMBL" id="DPVE01000181">
    <property type="protein sequence ID" value="HCK30564.1"/>
    <property type="molecule type" value="Genomic_DNA"/>
</dbReference>
<comment type="function">
    <text evidence="7">Functions as a peptidoglycan terminase that cleaves nascent peptidoglycan strands endolytically to terminate their elongation.</text>
</comment>
<dbReference type="Gene3D" id="3.30.1490.480">
    <property type="entry name" value="Endolytic murein transglycosylase"/>
    <property type="match status" value="1"/>
</dbReference>
<sequence length="360" mass="40820">MSKPSNKPKAKNKKKPPNKIGFFARNRKWLVAFCIVAIAIFGLLWMNLFKAYPVKGKKELLVVANGDTYSHFIERLAKENQVSVPLIPKIYQKFFIHDTMKAGVYEVPQGMSIRQVLVMLSNAENAQMIRVQVIEGTTFKQLIANLKKDPYVTKTVVNLPEQQIAKELGLPYSHPEGLFAPNTYFFSKGESDKKILTDLYHYQMKALDQAWQNRAADLPYQNKYEALIMASIIEKETSLDSELEQVSGVFVRRLKLGMRLQTDPTVIYGMGDKYQGKISRQDLRTPTAYNTYTMSGLPPTPIAMPSKKAIEAAMHPDQSKNIYFVATGNGGHKFSETLQQHNQAVQDYLSVLRSKTDTQN</sequence>
<dbReference type="PANTHER" id="PTHR30518:SF2">
    <property type="entry name" value="ENDOLYTIC MUREIN TRANSGLYCOSYLASE"/>
    <property type="match status" value="1"/>
</dbReference>
<keyword evidence="2 7" id="KW-0812">Transmembrane</keyword>
<evidence type="ECO:0000256" key="1">
    <source>
        <dbReference type="ARBA" id="ARBA00022475"/>
    </source>
</evidence>
<evidence type="ECO:0000256" key="4">
    <source>
        <dbReference type="ARBA" id="ARBA00023136"/>
    </source>
</evidence>
<keyword evidence="4 7" id="KW-0472">Membrane</keyword>
<evidence type="ECO:0000313" key="9">
    <source>
        <dbReference type="Proteomes" id="UP000263596"/>
    </source>
</evidence>
<dbReference type="InterPro" id="IPR003770">
    <property type="entry name" value="MLTG-like"/>
</dbReference>
<evidence type="ECO:0000256" key="7">
    <source>
        <dbReference type="HAMAP-Rule" id="MF_02065"/>
    </source>
</evidence>
<evidence type="ECO:0000256" key="3">
    <source>
        <dbReference type="ARBA" id="ARBA00022989"/>
    </source>
</evidence>
<dbReference type="GO" id="GO:0005886">
    <property type="term" value="C:plasma membrane"/>
    <property type="evidence" value="ECO:0007669"/>
    <property type="project" value="UniProtKB-UniRule"/>
</dbReference>
<dbReference type="NCBIfam" id="TIGR00247">
    <property type="entry name" value="endolytic transglycosylase MltG"/>
    <property type="match status" value="1"/>
</dbReference>
<dbReference type="CDD" id="cd08010">
    <property type="entry name" value="MltG_like"/>
    <property type="match status" value="1"/>
</dbReference>
<dbReference type="Pfam" id="PF02618">
    <property type="entry name" value="YceG"/>
    <property type="match status" value="1"/>
</dbReference>
<keyword evidence="5 7" id="KW-0456">Lyase</keyword>
<evidence type="ECO:0000313" key="8">
    <source>
        <dbReference type="EMBL" id="HCK30564.1"/>
    </source>
</evidence>
<comment type="catalytic activity">
    <reaction evidence="7">
        <text>a peptidoglycan chain = a peptidoglycan chain with N-acetyl-1,6-anhydromuramyl-[peptide] at the reducing end + a peptidoglycan chain with N-acetylglucosamine at the non-reducing end.</text>
        <dbReference type="EC" id="4.2.2.29"/>
    </reaction>
</comment>
<dbReference type="GO" id="GO:0071555">
    <property type="term" value="P:cell wall organization"/>
    <property type="evidence" value="ECO:0007669"/>
    <property type="project" value="UniProtKB-KW"/>
</dbReference>
<comment type="similarity">
    <text evidence="7">Belongs to the transglycosylase MltG family.</text>
</comment>
<dbReference type="GO" id="GO:0008932">
    <property type="term" value="F:lytic endotransglycosylase activity"/>
    <property type="evidence" value="ECO:0007669"/>
    <property type="project" value="UniProtKB-UniRule"/>
</dbReference>
<keyword evidence="3 7" id="KW-1133">Transmembrane helix</keyword>
<evidence type="ECO:0000256" key="6">
    <source>
        <dbReference type="ARBA" id="ARBA00023316"/>
    </source>
</evidence>
<dbReference type="HAMAP" id="MF_02065">
    <property type="entry name" value="MltG"/>
    <property type="match status" value="1"/>
</dbReference>
<keyword evidence="1 7" id="KW-1003">Cell membrane</keyword>
<dbReference type="Gene3D" id="3.30.160.60">
    <property type="entry name" value="Classic Zinc Finger"/>
    <property type="match status" value="1"/>
</dbReference>
<proteinExistence type="inferred from homology"/>
<evidence type="ECO:0000256" key="5">
    <source>
        <dbReference type="ARBA" id="ARBA00023239"/>
    </source>
</evidence>
<dbReference type="GO" id="GO:0009252">
    <property type="term" value="P:peptidoglycan biosynthetic process"/>
    <property type="evidence" value="ECO:0007669"/>
    <property type="project" value="UniProtKB-UniRule"/>
</dbReference>
<protein>
    <recommendedName>
        <fullName evidence="7">Endolytic murein transglycosylase</fullName>
        <ecNumber evidence="7">4.2.2.29</ecNumber>
    </recommendedName>
    <alternativeName>
        <fullName evidence="7">Peptidoglycan lytic transglycosylase</fullName>
    </alternativeName>
    <alternativeName>
        <fullName evidence="7">Peptidoglycan polymerization terminase</fullName>
    </alternativeName>
</protein>
<feature type="site" description="Important for catalytic activity" evidence="7">
    <location>
        <position position="236"/>
    </location>
</feature>
<comment type="caution">
    <text evidence="8">The sequence shown here is derived from an EMBL/GenBank/DDBJ whole genome shotgun (WGS) entry which is preliminary data.</text>
</comment>
<accession>A0A3D2SPD7</accession>
<dbReference type="Proteomes" id="UP000263596">
    <property type="component" value="Unassembled WGS sequence"/>
</dbReference>
<dbReference type="RefSeq" id="WP_049175141.1">
    <property type="nucleotide sequence ID" value="NZ_BKFK01000002.1"/>
</dbReference>
<keyword evidence="6 7" id="KW-0961">Cell wall biogenesis/degradation</keyword>
<dbReference type="PANTHER" id="PTHR30518">
    <property type="entry name" value="ENDOLYTIC MUREIN TRANSGLYCOSYLASE"/>
    <property type="match status" value="1"/>
</dbReference>
<gene>
    <name evidence="7 8" type="primary">mltG</name>
    <name evidence="8" type="ORF">DHW29_10510</name>
</gene>
<organism evidence="8 9">
    <name type="scientific">Acinetobacter ursingii</name>
    <dbReference type="NCBI Taxonomy" id="108980"/>
    <lineage>
        <taxon>Bacteria</taxon>
        <taxon>Pseudomonadati</taxon>
        <taxon>Pseudomonadota</taxon>
        <taxon>Gammaproteobacteria</taxon>
        <taxon>Moraxellales</taxon>
        <taxon>Moraxellaceae</taxon>
        <taxon>Acinetobacter</taxon>
    </lineage>
</organism>
<dbReference type="EC" id="4.2.2.29" evidence="7"/>
<dbReference type="FunFam" id="3.30.160.60:FF:000242">
    <property type="entry name" value="Endolytic murein transglycosylase"/>
    <property type="match status" value="1"/>
</dbReference>
<evidence type="ECO:0000256" key="2">
    <source>
        <dbReference type="ARBA" id="ARBA00022692"/>
    </source>
</evidence>
<keyword evidence="7" id="KW-0997">Cell inner membrane</keyword>